<reference evidence="6 8" key="2">
    <citation type="submission" date="2020-02" db="EMBL/GenBank/DDBJ databases">
        <title>The WGS of Modestobacter muralis DSM 100205.</title>
        <authorList>
            <person name="Jiang Z."/>
        </authorList>
    </citation>
    <scope>NUCLEOTIDE SEQUENCE [LARGE SCALE GENOMIC DNA]</scope>
    <source>
        <strain evidence="6 8">DSM 100205</strain>
    </source>
</reference>
<feature type="domain" description="ArsA HSP20-like" evidence="4">
    <location>
        <begin position="301"/>
        <end position="353"/>
    </location>
</feature>
<dbReference type="AlphaFoldDB" id="A0A6P0H4R7"/>
<dbReference type="InterPro" id="IPR025723">
    <property type="entry name" value="ArsA/GET3_ATPase-like"/>
</dbReference>
<organism evidence="6 8">
    <name type="scientific">Modestobacter muralis</name>
    <dbReference type="NCBI Taxonomy" id="1608614"/>
    <lineage>
        <taxon>Bacteria</taxon>
        <taxon>Bacillati</taxon>
        <taxon>Actinomycetota</taxon>
        <taxon>Actinomycetes</taxon>
        <taxon>Geodermatophilales</taxon>
        <taxon>Geodermatophilaceae</taxon>
        <taxon>Modestobacter</taxon>
    </lineage>
</organism>
<evidence type="ECO:0000259" key="3">
    <source>
        <dbReference type="Pfam" id="PF02374"/>
    </source>
</evidence>
<name>A0A6P0H4R7_9ACTN</name>
<evidence type="ECO:0000313" key="6">
    <source>
        <dbReference type="EMBL" id="NEN50818.1"/>
    </source>
</evidence>
<dbReference type="SUPFAM" id="SSF52540">
    <property type="entry name" value="P-loop containing nucleoside triphosphate hydrolases"/>
    <property type="match status" value="1"/>
</dbReference>
<feature type="domain" description="ArsA/GET3 Anion-transporting ATPase-like" evidence="3">
    <location>
        <begin position="92"/>
        <end position="253"/>
    </location>
</feature>
<comment type="similarity">
    <text evidence="1">Belongs to the arsA ATPase family.</text>
</comment>
<dbReference type="PANTHER" id="PTHR10803">
    <property type="entry name" value="ARSENICAL PUMP-DRIVING ATPASE ARSENITE-TRANSLOCATING ATPASE"/>
    <property type="match status" value="1"/>
</dbReference>
<dbReference type="EMBL" id="JAAGWB010000015">
    <property type="protein sequence ID" value="NEN50818.1"/>
    <property type="molecule type" value="Genomic_DNA"/>
</dbReference>
<dbReference type="Pfam" id="PF17886">
    <property type="entry name" value="ArsA_HSP20"/>
    <property type="match status" value="1"/>
</dbReference>
<feature type="region of interest" description="Disordered" evidence="2">
    <location>
        <begin position="375"/>
        <end position="397"/>
    </location>
</feature>
<dbReference type="InterPro" id="IPR027417">
    <property type="entry name" value="P-loop_NTPase"/>
</dbReference>
<dbReference type="InterPro" id="IPR040612">
    <property type="entry name" value="ArsA_HSP20-like"/>
</dbReference>
<dbReference type="PANTHER" id="PTHR10803:SF3">
    <property type="entry name" value="ATPASE GET3"/>
    <property type="match status" value="1"/>
</dbReference>
<dbReference type="GO" id="GO:0016887">
    <property type="term" value="F:ATP hydrolysis activity"/>
    <property type="evidence" value="ECO:0007669"/>
    <property type="project" value="InterPro"/>
</dbReference>
<dbReference type="Gene3D" id="2.60.40.790">
    <property type="match status" value="1"/>
</dbReference>
<dbReference type="InterPro" id="IPR016300">
    <property type="entry name" value="ATPase_ArsA/GET3"/>
</dbReference>
<evidence type="ECO:0000256" key="1">
    <source>
        <dbReference type="ARBA" id="ARBA00011040"/>
    </source>
</evidence>
<dbReference type="Proteomes" id="UP000468828">
    <property type="component" value="Unassembled WGS sequence"/>
</dbReference>
<proteinExistence type="inferred from homology"/>
<evidence type="ECO:0000313" key="5">
    <source>
        <dbReference type="EMBL" id="NEK94051.1"/>
    </source>
</evidence>
<sequence>MGSVQVLLVTGPGGAGSSTVAAATALSRARAGARVVLLGAQPPVVPGLADAVTVDVVAPLPALETLWAQHAEQLAAAVPVLTVPPATSVVPVPGVTGFALLAALAGHVRAGDADVVVVDAGPLADATTLLALPGALRWWLGQLAPTRLRVLATLRAAATPGRPGAATGLLDAAAAVEELLDAVPLADPARTAVHLVLRPEPAAADQLQATAAALAVLGQRVASATVARVLPAGTGEWWAARAAVQSDAVARVRALSLPVTEVAEAAVPPVSTADLLPLDAAVPETVPAASAPPASRRTAEGWTLDLTLPHARRGEVGLTRWGDDLVVTASGVRRSLPLDALLRRCTVVSGHLTAPGTGQATLEVRFAPDPAQWPAGLLSATTGPVHRGPTHSERSTA</sequence>
<dbReference type="Proteomes" id="UP000471152">
    <property type="component" value="Unassembled WGS sequence"/>
</dbReference>
<dbReference type="GO" id="GO:0005524">
    <property type="term" value="F:ATP binding"/>
    <property type="evidence" value="ECO:0007669"/>
    <property type="project" value="InterPro"/>
</dbReference>
<dbReference type="RefSeq" id="WP_163610514.1">
    <property type="nucleotide sequence ID" value="NZ_JAAGWB010000015.1"/>
</dbReference>
<dbReference type="Gene3D" id="3.40.50.300">
    <property type="entry name" value="P-loop containing nucleotide triphosphate hydrolases"/>
    <property type="match status" value="1"/>
</dbReference>
<gene>
    <name evidence="6" type="ORF">G3R41_07660</name>
    <name evidence="5" type="ORF">GCU67_07660</name>
</gene>
<protein>
    <submittedName>
        <fullName evidence="6">Ion transporter</fullName>
    </submittedName>
</protein>
<keyword evidence="7" id="KW-1185">Reference proteome</keyword>
<evidence type="ECO:0000256" key="2">
    <source>
        <dbReference type="SAM" id="MobiDB-lite"/>
    </source>
</evidence>
<evidence type="ECO:0000313" key="7">
    <source>
        <dbReference type="Proteomes" id="UP000468828"/>
    </source>
</evidence>
<evidence type="ECO:0000259" key="4">
    <source>
        <dbReference type="Pfam" id="PF17886"/>
    </source>
</evidence>
<dbReference type="EMBL" id="JAAGWH010000015">
    <property type="protein sequence ID" value="NEK94051.1"/>
    <property type="molecule type" value="Genomic_DNA"/>
</dbReference>
<evidence type="ECO:0000313" key="8">
    <source>
        <dbReference type="Proteomes" id="UP000471152"/>
    </source>
</evidence>
<comment type="caution">
    <text evidence="6">The sequence shown here is derived from an EMBL/GenBank/DDBJ whole genome shotgun (WGS) entry which is preliminary data.</text>
</comment>
<accession>A0A6P0H4R7</accession>
<dbReference type="InterPro" id="IPR008978">
    <property type="entry name" value="HSP20-like_chaperone"/>
</dbReference>
<dbReference type="Pfam" id="PF02374">
    <property type="entry name" value="ArsA_ATPase"/>
    <property type="match status" value="1"/>
</dbReference>
<reference evidence="5 7" key="1">
    <citation type="submission" date="2020-01" db="EMBL/GenBank/DDBJ databases">
        <title>the WGS Modestobacter muralis CPCC 204518.</title>
        <authorList>
            <person name="Jiang Z."/>
        </authorList>
    </citation>
    <scope>NUCLEOTIDE SEQUENCE [LARGE SCALE GENOMIC DNA]</scope>
    <source>
        <strain evidence="5 7">DSM 100205</strain>
    </source>
</reference>